<feature type="compositionally biased region" description="Polar residues" evidence="1">
    <location>
        <begin position="30"/>
        <end position="41"/>
    </location>
</feature>
<organism evidence="2 3">
    <name type="scientific">Caerostris extrusa</name>
    <name type="common">Bark spider</name>
    <name type="synonym">Caerostris bankana</name>
    <dbReference type="NCBI Taxonomy" id="172846"/>
    <lineage>
        <taxon>Eukaryota</taxon>
        <taxon>Metazoa</taxon>
        <taxon>Ecdysozoa</taxon>
        <taxon>Arthropoda</taxon>
        <taxon>Chelicerata</taxon>
        <taxon>Arachnida</taxon>
        <taxon>Araneae</taxon>
        <taxon>Araneomorphae</taxon>
        <taxon>Entelegynae</taxon>
        <taxon>Araneoidea</taxon>
        <taxon>Araneidae</taxon>
        <taxon>Caerostris</taxon>
    </lineage>
</organism>
<evidence type="ECO:0000313" key="3">
    <source>
        <dbReference type="Proteomes" id="UP001054945"/>
    </source>
</evidence>
<feature type="region of interest" description="Disordered" evidence="1">
    <location>
        <begin position="1"/>
        <end position="41"/>
    </location>
</feature>
<dbReference type="AlphaFoldDB" id="A0AAV4S322"/>
<comment type="caution">
    <text evidence="2">The sequence shown here is derived from an EMBL/GenBank/DDBJ whole genome shotgun (WGS) entry which is preliminary data.</text>
</comment>
<proteinExistence type="predicted"/>
<protein>
    <submittedName>
        <fullName evidence="2">Uncharacterized protein</fullName>
    </submittedName>
</protein>
<dbReference type="Proteomes" id="UP001054945">
    <property type="component" value="Unassembled WGS sequence"/>
</dbReference>
<name>A0AAV4S322_CAEEX</name>
<sequence length="112" mass="12757">MWNVILDGNASATKKHEETEDPQYNKRLETPNQAKPTPSISYYGSHKYQYAREEGHVCEDNQGNPVTHVGRVECPASPDVCSVLVMLRTNLHRSQLTQLNCKEIPHYLFSNT</sequence>
<reference evidence="2 3" key="1">
    <citation type="submission" date="2021-06" db="EMBL/GenBank/DDBJ databases">
        <title>Caerostris extrusa draft genome.</title>
        <authorList>
            <person name="Kono N."/>
            <person name="Arakawa K."/>
        </authorList>
    </citation>
    <scope>NUCLEOTIDE SEQUENCE [LARGE SCALE GENOMIC DNA]</scope>
</reference>
<accession>A0AAV4S322</accession>
<gene>
    <name evidence="2" type="ORF">CEXT_597181</name>
</gene>
<evidence type="ECO:0000256" key="1">
    <source>
        <dbReference type="SAM" id="MobiDB-lite"/>
    </source>
</evidence>
<keyword evidence="3" id="KW-1185">Reference proteome</keyword>
<dbReference type="EMBL" id="BPLR01008684">
    <property type="protein sequence ID" value="GIY26448.1"/>
    <property type="molecule type" value="Genomic_DNA"/>
</dbReference>
<evidence type="ECO:0000313" key="2">
    <source>
        <dbReference type="EMBL" id="GIY26448.1"/>
    </source>
</evidence>
<feature type="compositionally biased region" description="Basic and acidic residues" evidence="1">
    <location>
        <begin position="14"/>
        <end position="29"/>
    </location>
</feature>